<name>A0A2R5EM43_9BACL</name>
<keyword evidence="2" id="KW-1185">Reference proteome</keyword>
<accession>A0A2R5EM43</accession>
<evidence type="ECO:0000313" key="2">
    <source>
        <dbReference type="Proteomes" id="UP000245202"/>
    </source>
</evidence>
<dbReference type="EMBL" id="BDQX01000054">
    <property type="protein sequence ID" value="GBG06709.1"/>
    <property type="molecule type" value="Genomic_DNA"/>
</dbReference>
<organism evidence="1 2">
    <name type="scientific">Paenibacillus agaridevorans</name>
    <dbReference type="NCBI Taxonomy" id="171404"/>
    <lineage>
        <taxon>Bacteria</taxon>
        <taxon>Bacillati</taxon>
        <taxon>Bacillota</taxon>
        <taxon>Bacilli</taxon>
        <taxon>Bacillales</taxon>
        <taxon>Paenibacillaceae</taxon>
        <taxon>Paenibacillus</taxon>
    </lineage>
</organism>
<sequence>MMIPFENTWPYENMMGDLYVAECPFCDAENVLLLLKPSELPLIRDGKKRLMILPCCHGRMTIIDADRDYLLADSPLRRSGS</sequence>
<protein>
    <submittedName>
        <fullName evidence="1">Uncharacterized protein</fullName>
    </submittedName>
</protein>
<dbReference type="AlphaFoldDB" id="A0A2R5EM43"/>
<evidence type="ECO:0000313" key="1">
    <source>
        <dbReference type="EMBL" id="GBG06709.1"/>
    </source>
</evidence>
<reference evidence="1 2" key="1">
    <citation type="submission" date="2017-08" db="EMBL/GenBank/DDBJ databases">
        <title>Substantial Increase in Enzyme Production by Combined Drug-Resistance Mutations in Paenibacillus agaridevorans.</title>
        <authorList>
            <person name="Tanaka Y."/>
            <person name="Funane K."/>
            <person name="Hosaka T."/>
            <person name="Shiwa Y."/>
            <person name="Fujita N."/>
            <person name="Miyazaki T."/>
            <person name="Yoshikawa H."/>
            <person name="Murakami K."/>
            <person name="Kasahara K."/>
            <person name="Inaoka T."/>
            <person name="Hiraga Y."/>
            <person name="Ochi K."/>
        </authorList>
    </citation>
    <scope>NUCLEOTIDE SEQUENCE [LARGE SCALE GENOMIC DNA]</scope>
    <source>
        <strain evidence="1 2">T-3040</strain>
    </source>
</reference>
<dbReference type="Proteomes" id="UP000245202">
    <property type="component" value="Unassembled WGS sequence"/>
</dbReference>
<gene>
    <name evidence="1" type="ORF">PAT3040_01241</name>
</gene>
<comment type="caution">
    <text evidence="1">The sequence shown here is derived from an EMBL/GenBank/DDBJ whole genome shotgun (WGS) entry which is preliminary data.</text>
</comment>
<proteinExistence type="predicted"/>